<reference evidence="1" key="1">
    <citation type="journal article" date="2019" name="bioRxiv">
        <title>The Genome of the Zebra Mussel, Dreissena polymorpha: A Resource for Invasive Species Research.</title>
        <authorList>
            <person name="McCartney M.A."/>
            <person name="Auch B."/>
            <person name="Kono T."/>
            <person name="Mallez S."/>
            <person name="Zhang Y."/>
            <person name="Obille A."/>
            <person name="Becker A."/>
            <person name="Abrahante J.E."/>
            <person name="Garbe J."/>
            <person name="Badalamenti J.P."/>
            <person name="Herman A."/>
            <person name="Mangelson H."/>
            <person name="Liachko I."/>
            <person name="Sullivan S."/>
            <person name="Sone E.D."/>
            <person name="Koren S."/>
            <person name="Silverstein K.A.T."/>
            <person name="Beckman K.B."/>
            <person name="Gohl D.M."/>
        </authorList>
    </citation>
    <scope>NUCLEOTIDE SEQUENCE</scope>
    <source>
        <strain evidence="1">Duluth1</strain>
        <tissue evidence="1">Whole animal</tissue>
    </source>
</reference>
<reference evidence="1" key="2">
    <citation type="submission" date="2020-11" db="EMBL/GenBank/DDBJ databases">
        <authorList>
            <person name="McCartney M.A."/>
            <person name="Auch B."/>
            <person name="Kono T."/>
            <person name="Mallez S."/>
            <person name="Becker A."/>
            <person name="Gohl D.M."/>
            <person name="Silverstein K.A.T."/>
            <person name="Koren S."/>
            <person name="Bechman K.B."/>
            <person name="Herman A."/>
            <person name="Abrahante J.E."/>
            <person name="Garbe J."/>
        </authorList>
    </citation>
    <scope>NUCLEOTIDE SEQUENCE</scope>
    <source>
        <strain evidence="1">Duluth1</strain>
        <tissue evidence="1">Whole animal</tissue>
    </source>
</reference>
<proteinExistence type="predicted"/>
<organism evidence="1 2">
    <name type="scientific">Dreissena polymorpha</name>
    <name type="common">Zebra mussel</name>
    <name type="synonym">Mytilus polymorpha</name>
    <dbReference type="NCBI Taxonomy" id="45954"/>
    <lineage>
        <taxon>Eukaryota</taxon>
        <taxon>Metazoa</taxon>
        <taxon>Spiralia</taxon>
        <taxon>Lophotrochozoa</taxon>
        <taxon>Mollusca</taxon>
        <taxon>Bivalvia</taxon>
        <taxon>Autobranchia</taxon>
        <taxon>Heteroconchia</taxon>
        <taxon>Euheterodonta</taxon>
        <taxon>Imparidentia</taxon>
        <taxon>Neoheterodontei</taxon>
        <taxon>Myida</taxon>
        <taxon>Dreissenoidea</taxon>
        <taxon>Dreissenidae</taxon>
        <taxon>Dreissena</taxon>
    </lineage>
</organism>
<evidence type="ECO:0000313" key="1">
    <source>
        <dbReference type="EMBL" id="KAH3710838.1"/>
    </source>
</evidence>
<sequence>MPVSYTRWSNQWRELERHDVALHVSSVPPSNKECVTIGNGCNMTHPAVIKC</sequence>
<dbReference type="Proteomes" id="UP000828390">
    <property type="component" value="Unassembled WGS sequence"/>
</dbReference>
<gene>
    <name evidence="1" type="ORF">DPMN_070333</name>
</gene>
<evidence type="ECO:0000313" key="2">
    <source>
        <dbReference type="Proteomes" id="UP000828390"/>
    </source>
</evidence>
<name>A0A9D4BX65_DREPO</name>
<dbReference type="AlphaFoldDB" id="A0A9D4BX65"/>
<dbReference type="EMBL" id="JAIWYP010000014">
    <property type="protein sequence ID" value="KAH3710838.1"/>
    <property type="molecule type" value="Genomic_DNA"/>
</dbReference>
<comment type="caution">
    <text evidence="1">The sequence shown here is derived from an EMBL/GenBank/DDBJ whole genome shotgun (WGS) entry which is preliminary data.</text>
</comment>
<protein>
    <submittedName>
        <fullName evidence="1">Uncharacterized protein</fullName>
    </submittedName>
</protein>
<keyword evidence="2" id="KW-1185">Reference proteome</keyword>
<accession>A0A9D4BX65</accession>